<proteinExistence type="predicted"/>
<keyword evidence="3" id="KW-1185">Reference proteome</keyword>
<comment type="caution">
    <text evidence="2">The sequence shown here is derived from an EMBL/GenBank/DDBJ whole genome shotgun (WGS) entry which is preliminary data.</text>
</comment>
<dbReference type="SUPFAM" id="SSF55021">
    <property type="entry name" value="ACT-like"/>
    <property type="match status" value="2"/>
</dbReference>
<name>A0A2S6GQH2_9PSEU</name>
<organism evidence="2 3">
    <name type="scientific">Actinokineospora auranticolor</name>
    <dbReference type="NCBI Taxonomy" id="155976"/>
    <lineage>
        <taxon>Bacteria</taxon>
        <taxon>Bacillati</taxon>
        <taxon>Actinomycetota</taxon>
        <taxon>Actinomycetes</taxon>
        <taxon>Pseudonocardiales</taxon>
        <taxon>Pseudonocardiaceae</taxon>
        <taxon>Actinokineospora</taxon>
    </lineage>
</organism>
<dbReference type="InterPro" id="IPR027795">
    <property type="entry name" value="CASTOR_ACT_dom"/>
</dbReference>
<dbReference type="PIRSF" id="PIRSF008459">
    <property type="entry name" value="UCP008459"/>
    <property type="match status" value="1"/>
</dbReference>
<reference evidence="2 3" key="1">
    <citation type="submission" date="2018-02" db="EMBL/GenBank/DDBJ databases">
        <title>Genomic Encyclopedia of Archaeal and Bacterial Type Strains, Phase II (KMG-II): from individual species to whole genera.</title>
        <authorList>
            <person name="Goeker M."/>
        </authorList>
    </citation>
    <scope>NUCLEOTIDE SEQUENCE [LARGE SCALE GENOMIC DNA]</scope>
    <source>
        <strain evidence="2 3">YU 961-1</strain>
    </source>
</reference>
<dbReference type="EMBL" id="PTIX01000007">
    <property type="protein sequence ID" value="PPK67474.1"/>
    <property type="molecule type" value="Genomic_DNA"/>
</dbReference>
<evidence type="ECO:0000313" key="2">
    <source>
        <dbReference type="EMBL" id="PPK67474.1"/>
    </source>
</evidence>
<dbReference type="PANTHER" id="PTHR31131">
    <property type="entry name" value="CHROMOSOME 1, WHOLE GENOME SHOTGUN SEQUENCE"/>
    <property type="match status" value="1"/>
</dbReference>
<dbReference type="OrthoDB" id="5615858at2"/>
<evidence type="ECO:0000259" key="1">
    <source>
        <dbReference type="Pfam" id="PF13840"/>
    </source>
</evidence>
<protein>
    <recommendedName>
        <fullName evidence="1">CASTOR ACT domain-containing protein</fullName>
    </recommendedName>
</protein>
<dbReference type="Gene3D" id="3.30.2130.10">
    <property type="entry name" value="VC0802-like"/>
    <property type="match status" value="1"/>
</dbReference>
<accession>A0A2S6GQH2</accession>
<dbReference type="Proteomes" id="UP000239203">
    <property type="component" value="Unassembled WGS sequence"/>
</dbReference>
<dbReference type="InterPro" id="IPR045865">
    <property type="entry name" value="ACT-like_dom_sf"/>
</dbReference>
<gene>
    <name evidence="2" type="ORF">CLV40_107138</name>
</gene>
<dbReference type="PANTHER" id="PTHR31131:SF6">
    <property type="entry name" value="CASTOR ACT DOMAIN-CONTAINING PROTEIN"/>
    <property type="match status" value="1"/>
</dbReference>
<dbReference type="RefSeq" id="WP_104479588.1">
    <property type="nucleotide sequence ID" value="NZ_CP154825.1"/>
</dbReference>
<evidence type="ECO:0000313" key="3">
    <source>
        <dbReference type="Proteomes" id="UP000239203"/>
    </source>
</evidence>
<dbReference type="InterPro" id="IPR051719">
    <property type="entry name" value="CASTOR_mTORC1"/>
</dbReference>
<dbReference type="Pfam" id="PF13840">
    <property type="entry name" value="ACT_7"/>
    <property type="match status" value="1"/>
</dbReference>
<feature type="domain" description="CASTOR ACT" evidence="1">
    <location>
        <begin position="60"/>
        <end position="121"/>
    </location>
</feature>
<sequence>MRRLVIDVIDGGYAVTRFDPGTAVSPDLLAAPGLVSVTRTLAELSIVTPAEHTPEGGRTELGWRLLTVRGPLEFTLTGIMASIASSLAAAGVPLFALSTFDTDHVLVHDSDLDRAVAALREAGHDVVSGVSDST</sequence>
<dbReference type="AlphaFoldDB" id="A0A2S6GQH2"/>
<dbReference type="InterPro" id="IPR016540">
    <property type="entry name" value="UCP008459"/>
</dbReference>